<dbReference type="PRINTS" id="PR00153">
    <property type="entry name" value="CSAPPISMRASE"/>
</dbReference>
<reference evidence="12" key="1">
    <citation type="submission" date="2025-08" db="UniProtKB">
        <authorList>
            <consortium name="RefSeq"/>
        </authorList>
    </citation>
    <scope>IDENTIFICATION</scope>
</reference>
<evidence type="ECO:0000256" key="4">
    <source>
        <dbReference type="ARBA" id="ARBA00023110"/>
    </source>
</evidence>
<dbReference type="SUPFAM" id="SSF54928">
    <property type="entry name" value="RNA-binding domain, RBD"/>
    <property type="match status" value="1"/>
</dbReference>
<proteinExistence type="inferred from homology"/>
<comment type="subcellular location">
    <subcellularLocation>
        <location evidence="2 8">Nucleus</location>
    </subcellularLocation>
</comment>
<feature type="domain" description="RRM" evidence="10">
    <location>
        <begin position="246"/>
        <end position="305"/>
    </location>
</feature>
<dbReference type="GO" id="GO:0003755">
    <property type="term" value="F:peptidyl-prolyl cis-trans isomerase activity"/>
    <property type="evidence" value="ECO:0007669"/>
    <property type="project" value="UniProtKB-UniRule"/>
</dbReference>
<sequence>MSVTINTSVGNLKVLLFTDERPRCIYKLIIQIRLSKFLKLCKMKYYNFCLFHFIKVNIQNNPTAKFHSSNWGSHSHRKRRRISLQVRTKDYPRYLYGDDGKYFEAEQTPKITHKRQGLLSMVNNGQKLHGSQFFITLANSLDSLDGKHTVFGSVCEETFDVLSKLNDTMTGDDGTPYRDVRILHTWVEEDPFDEPPGLIFPPNSPTTNEAAEVETGRIKYDEELDTCISKEEVGDLPAPEVKPAENILFVCKLNPLTSDEDLEVIFSRFGNILKLFYSIFVRCEIIREKGTGKSLQYAFVEFENV</sequence>
<evidence type="ECO:0000313" key="11">
    <source>
        <dbReference type="Proteomes" id="UP000515154"/>
    </source>
</evidence>
<evidence type="ECO:0000256" key="2">
    <source>
        <dbReference type="ARBA" id="ARBA00004123"/>
    </source>
</evidence>
<dbReference type="Gene3D" id="3.30.70.330">
    <property type="match status" value="1"/>
</dbReference>
<protein>
    <recommendedName>
        <fullName evidence="8">Peptidyl-prolyl cis-trans isomerase</fullName>
        <shortName evidence="8">PPIase</shortName>
        <ecNumber evidence="8">5.2.1.8</ecNumber>
    </recommendedName>
</protein>
<evidence type="ECO:0000256" key="8">
    <source>
        <dbReference type="RuleBase" id="RU365081"/>
    </source>
</evidence>
<dbReference type="KEGG" id="osn:115227876"/>
<evidence type="ECO:0000256" key="7">
    <source>
        <dbReference type="PROSITE-ProRule" id="PRU00176"/>
    </source>
</evidence>
<dbReference type="Pfam" id="PF00160">
    <property type="entry name" value="Pro_isomerase"/>
    <property type="match status" value="1"/>
</dbReference>
<evidence type="ECO:0000256" key="6">
    <source>
        <dbReference type="ARBA" id="ARBA00023242"/>
    </source>
</evidence>
<evidence type="ECO:0000256" key="5">
    <source>
        <dbReference type="ARBA" id="ARBA00023235"/>
    </source>
</evidence>
<comment type="similarity">
    <text evidence="8">Belongs to the cyclophilin-type PPIase family. PPIL4 subfamily.</text>
</comment>
<organism evidence="11 12">
    <name type="scientific">Octopus sinensis</name>
    <name type="common">East Asian common octopus</name>
    <dbReference type="NCBI Taxonomy" id="2607531"/>
    <lineage>
        <taxon>Eukaryota</taxon>
        <taxon>Metazoa</taxon>
        <taxon>Spiralia</taxon>
        <taxon>Lophotrochozoa</taxon>
        <taxon>Mollusca</taxon>
        <taxon>Cephalopoda</taxon>
        <taxon>Coleoidea</taxon>
        <taxon>Octopodiformes</taxon>
        <taxon>Octopoda</taxon>
        <taxon>Incirrata</taxon>
        <taxon>Octopodidae</taxon>
        <taxon>Octopus</taxon>
    </lineage>
</organism>
<evidence type="ECO:0000259" key="10">
    <source>
        <dbReference type="PROSITE" id="PS50102"/>
    </source>
</evidence>
<dbReference type="PROSITE" id="PS50072">
    <property type="entry name" value="CSA_PPIASE_2"/>
    <property type="match status" value="1"/>
</dbReference>
<dbReference type="InterPro" id="IPR012677">
    <property type="entry name" value="Nucleotide-bd_a/b_plait_sf"/>
</dbReference>
<keyword evidence="11" id="KW-1185">Reference proteome</keyword>
<dbReference type="InterPro" id="IPR000504">
    <property type="entry name" value="RRM_dom"/>
</dbReference>
<dbReference type="InterPro" id="IPR035542">
    <property type="entry name" value="CRIP"/>
</dbReference>
<dbReference type="PANTHER" id="PTHR45843:SF1">
    <property type="entry name" value="PEPTIDYL-PROLYL CIS-TRANS ISOMERASE-LIKE 4"/>
    <property type="match status" value="1"/>
</dbReference>
<dbReference type="InterPro" id="IPR035979">
    <property type="entry name" value="RBD_domain_sf"/>
</dbReference>
<dbReference type="Gene3D" id="2.40.100.10">
    <property type="entry name" value="Cyclophilin-like"/>
    <property type="match status" value="1"/>
</dbReference>
<name>A0A6P7TYV5_9MOLL</name>
<dbReference type="EC" id="5.2.1.8" evidence="8"/>
<dbReference type="GO" id="GO:0005634">
    <property type="term" value="C:nucleus"/>
    <property type="evidence" value="ECO:0007669"/>
    <property type="project" value="UniProtKB-SubCell"/>
</dbReference>
<dbReference type="Pfam" id="PF00076">
    <property type="entry name" value="RRM_1"/>
    <property type="match status" value="1"/>
</dbReference>
<evidence type="ECO:0000256" key="1">
    <source>
        <dbReference type="ARBA" id="ARBA00000971"/>
    </source>
</evidence>
<dbReference type="InterPro" id="IPR029000">
    <property type="entry name" value="Cyclophilin-like_dom_sf"/>
</dbReference>
<keyword evidence="4 8" id="KW-0697">Rotamase</keyword>
<evidence type="ECO:0000256" key="3">
    <source>
        <dbReference type="ARBA" id="ARBA00022884"/>
    </source>
</evidence>
<dbReference type="InterPro" id="IPR002130">
    <property type="entry name" value="Cyclophilin-type_PPIase_dom"/>
</dbReference>
<dbReference type="AlphaFoldDB" id="A0A6P7TYV5"/>
<dbReference type="PANTHER" id="PTHR45843">
    <property type="entry name" value="PEPTIDYL-PROLYL CIS-TRANS ISOMERASE-LIKE 4"/>
    <property type="match status" value="1"/>
</dbReference>
<dbReference type="SUPFAM" id="SSF50891">
    <property type="entry name" value="Cyclophilin-like"/>
    <property type="match status" value="1"/>
</dbReference>
<dbReference type="RefSeq" id="XP_029654447.1">
    <property type="nucleotide sequence ID" value="XM_029798587.2"/>
</dbReference>
<dbReference type="GO" id="GO:0003723">
    <property type="term" value="F:RNA binding"/>
    <property type="evidence" value="ECO:0007669"/>
    <property type="project" value="UniProtKB-UniRule"/>
</dbReference>
<evidence type="ECO:0000259" key="9">
    <source>
        <dbReference type="PROSITE" id="PS50072"/>
    </source>
</evidence>
<dbReference type="Proteomes" id="UP000515154">
    <property type="component" value="Unplaced"/>
</dbReference>
<keyword evidence="5 8" id="KW-0413">Isomerase</keyword>
<evidence type="ECO:0000313" key="12">
    <source>
        <dbReference type="RefSeq" id="XP_029654447.1"/>
    </source>
</evidence>
<keyword evidence="3 7" id="KW-0694">RNA-binding</keyword>
<accession>A0A6P7TYV5</accession>
<keyword evidence="6 8" id="KW-0539">Nucleus</keyword>
<feature type="domain" description="PPIase cyclophilin-type" evidence="9">
    <location>
        <begin position="6"/>
        <end position="187"/>
    </location>
</feature>
<dbReference type="PROSITE" id="PS50102">
    <property type="entry name" value="RRM"/>
    <property type="match status" value="1"/>
</dbReference>
<comment type="function">
    <text evidence="8">PPIases accelerate the folding of proteins. It catalyzes the cis-trans isomerization of proline imidic peptide bonds in oligopeptides.</text>
</comment>
<comment type="catalytic activity">
    <reaction evidence="1 8">
        <text>[protein]-peptidylproline (omega=180) = [protein]-peptidylproline (omega=0)</text>
        <dbReference type="Rhea" id="RHEA:16237"/>
        <dbReference type="Rhea" id="RHEA-COMP:10747"/>
        <dbReference type="Rhea" id="RHEA-COMP:10748"/>
        <dbReference type="ChEBI" id="CHEBI:83833"/>
        <dbReference type="ChEBI" id="CHEBI:83834"/>
        <dbReference type="EC" id="5.2.1.8"/>
    </reaction>
</comment>
<gene>
    <name evidence="12" type="primary">LOC115227876</name>
</gene>